<protein>
    <submittedName>
        <fullName evidence="4">Phage tail sheath subtilisin-like domain-containing protein</fullName>
    </submittedName>
</protein>
<dbReference type="Proteomes" id="UP000653127">
    <property type="component" value="Unassembled WGS sequence"/>
</dbReference>
<dbReference type="Gene3D" id="3.40.50.11790">
    <property type="match status" value="1"/>
</dbReference>
<evidence type="ECO:0000313" key="4">
    <source>
        <dbReference type="EMBL" id="MBC8547501.1"/>
    </source>
</evidence>
<dbReference type="InterPro" id="IPR035089">
    <property type="entry name" value="Phage_sheath_subtilisin"/>
</dbReference>
<dbReference type="InterPro" id="IPR020287">
    <property type="entry name" value="Tail_sheath_C"/>
</dbReference>
<evidence type="ECO:0000313" key="5">
    <source>
        <dbReference type="Proteomes" id="UP000653127"/>
    </source>
</evidence>
<reference evidence="4" key="1">
    <citation type="submission" date="2020-08" db="EMBL/GenBank/DDBJ databases">
        <title>Genome public.</title>
        <authorList>
            <person name="Liu C."/>
            <person name="Sun Q."/>
        </authorList>
    </citation>
    <scope>NUCLEOTIDE SEQUENCE</scope>
    <source>
        <strain evidence="4">NSJ-31</strain>
    </source>
</reference>
<dbReference type="Gene3D" id="3.30.1370.220">
    <property type="match status" value="1"/>
</dbReference>
<evidence type="ECO:0000256" key="1">
    <source>
        <dbReference type="ARBA" id="ARBA00008005"/>
    </source>
</evidence>
<dbReference type="Pfam" id="PF04984">
    <property type="entry name" value="Phage_sheath_1"/>
    <property type="match status" value="1"/>
</dbReference>
<dbReference type="EMBL" id="JACRST010000022">
    <property type="protein sequence ID" value="MBC8547501.1"/>
    <property type="molecule type" value="Genomic_DNA"/>
</dbReference>
<feature type="domain" description="Tail sheath protein C-terminal" evidence="3">
    <location>
        <begin position="240"/>
        <end position="362"/>
    </location>
</feature>
<evidence type="ECO:0000259" key="2">
    <source>
        <dbReference type="Pfam" id="PF04984"/>
    </source>
</evidence>
<gene>
    <name evidence="4" type="ORF">H8711_11250</name>
</gene>
<comment type="similarity">
    <text evidence="1">Belongs to the myoviridae tail sheath protein family.</text>
</comment>
<comment type="caution">
    <text evidence="4">The sequence shown here is derived from an EMBL/GenBank/DDBJ whole genome shotgun (WGS) entry which is preliminary data.</text>
</comment>
<sequence>MGLPNINIEFKTAAGAAIKRSEKGVVGVIVRDAAVGLQGAHVMTSAAEIPSGLDSENKRYLAQAFTGYINAPRKVIAYVLGASEEFTSALSYFQTVEADYLAGPTPIGEDGEAAAAADADALAEWVKAQRADDATPKAVVPNSAKNNEGVINFTASNIKVGEGQVYSATQYCSRIAGLLAGTPMTISCTYAPLPEVADIERMTKSEMDEAIDDGKLILCHDGEKVKVARGVNSLTTTTQEKGAAFQKIKIVEVVDMLRKDIKRTVQDNYIGKYSNSYDNKCLLISAIKGYLETLELGGILQRGASQVGINLDAQRAYLKGAGVDVSALSDQEIKEADTADKVFLSARVKILDAIEDIDLQIAI</sequence>
<dbReference type="AlphaFoldDB" id="A0A926DZ33"/>
<dbReference type="Pfam" id="PF17482">
    <property type="entry name" value="Phage_sheath_1C"/>
    <property type="match status" value="1"/>
</dbReference>
<proteinExistence type="inferred from homology"/>
<organism evidence="4 5">
    <name type="scientific">Ligaoa zhengdingensis</name>
    <dbReference type="NCBI Taxonomy" id="2763658"/>
    <lineage>
        <taxon>Bacteria</taxon>
        <taxon>Bacillati</taxon>
        <taxon>Bacillota</taxon>
        <taxon>Clostridia</taxon>
        <taxon>Eubacteriales</taxon>
        <taxon>Oscillospiraceae</taxon>
        <taxon>Ligaoa</taxon>
    </lineage>
</organism>
<feature type="domain" description="Tail sheath protein subtilisin-like" evidence="2">
    <location>
        <begin position="85"/>
        <end position="233"/>
    </location>
</feature>
<accession>A0A926DZ33</accession>
<dbReference type="RefSeq" id="WP_249283543.1">
    <property type="nucleotide sequence ID" value="NZ_JACRST010000022.1"/>
</dbReference>
<name>A0A926DZ33_9FIRM</name>
<keyword evidence="5" id="KW-1185">Reference proteome</keyword>
<evidence type="ECO:0000259" key="3">
    <source>
        <dbReference type="Pfam" id="PF17482"/>
    </source>
</evidence>